<organism evidence="8 9">
    <name type="scientific">Glarea lozoyensis (strain ATCC 20868 / MF5171)</name>
    <dbReference type="NCBI Taxonomy" id="1116229"/>
    <lineage>
        <taxon>Eukaryota</taxon>
        <taxon>Fungi</taxon>
        <taxon>Dikarya</taxon>
        <taxon>Ascomycota</taxon>
        <taxon>Pezizomycotina</taxon>
        <taxon>Leotiomycetes</taxon>
        <taxon>Helotiales</taxon>
        <taxon>Helotiaceae</taxon>
        <taxon>Glarea</taxon>
    </lineage>
</organism>
<feature type="active site" description="Acyl-ester intermediate" evidence="5">
    <location>
        <position position="244"/>
    </location>
</feature>
<comment type="catalytic activity">
    <reaction evidence="1">
        <text>a monocarboxylic acid amide + H2O = a monocarboxylate + NH4(+)</text>
        <dbReference type="Rhea" id="RHEA:12020"/>
        <dbReference type="ChEBI" id="CHEBI:15377"/>
        <dbReference type="ChEBI" id="CHEBI:28938"/>
        <dbReference type="ChEBI" id="CHEBI:35757"/>
        <dbReference type="ChEBI" id="CHEBI:83628"/>
        <dbReference type="EC" id="3.5.1.4"/>
    </reaction>
</comment>
<dbReference type="InterPro" id="IPR023631">
    <property type="entry name" value="Amidase_dom"/>
</dbReference>
<reference evidence="8 9" key="1">
    <citation type="journal article" date="2013" name="BMC Genomics">
        <title>Genomics-driven discovery of the pneumocandin biosynthetic gene cluster in the fungus Glarea lozoyensis.</title>
        <authorList>
            <person name="Chen L."/>
            <person name="Yue Q."/>
            <person name="Zhang X."/>
            <person name="Xiang M."/>
            <person name="Wang C."/>
            <person name="Li S."/>
            <person name="Che Y."/>
            <person name="Ortiz-Lopez F.J."/>
            <person name="Bills G.F."/>
            <person name="Liu X."/>
            <person name="An Z."/>
        </authorList>
    </citation>
    <scope>NUCLEOTIDE SEQUENCE [LARGE SCALE GENOMIC DNA]</scope>
    <source>
        <strain evidence="9">ATCC 20868 / MF5171</strain>
    </source>
</reference>
<keyword evidence="9" id="KW-1185">Reference proteome</keyword>
<evidence type="ECO:0000256" key="4">
    <source>
        <dbReference type="ARBA" id="ARBA00022801"/>
    </source>
</evidence>
<gene>
    <name evidence="8" type="ORF">GLAREA_11181</name>
</gene>
<sequence>MANNLRPKIDTTTSSTAAKQADALSKIPQEWRLPADILQKVSVTSDISVMDVPSTCGILDSTEIEITENYTATVLANKIATGVFSSLQVAQVFCKRAAIAQQLTNCLTETMFPEAIERAKFLDKYLIDNGKPLGPLHGLPISVKDGFNIKGVPSTLGYILFQSYPVPEENSPVIDILLSLGAIIHVKTNVPQTMMAAETHNNLFGRTLNPRRLSHTAGGSSGGEGVCVAMRGSIIGLGTDIAGSIRIPSLCNGTYGFKPSANRIPYGGQSSSGRKGGPGVKASAGPLANSAEDLHLLFKSIICADPWQHDSAAIAMPYKNIARKTSLRLGFIAEDPAHPVAPPIARALETAFQRLAAAGHEVVKMSEFPSPAEAANLCWSFYLTDPQNTTSKIIEQGGEPKVPAISLTWENPKLPNVDMDEYYNINTKRRELKAEWHKMFVEQKFDAVMLPAYMDTAPAHDKYGTVCYTAFANLLDYPAAVIPFEVANQEKDLPNPTVPNFPGNVRLCSTGSDTTKNG</sequence>
<dbReference type="STRING" id="1116229.S3DAJ3"/>
<dbReference type="PANTHER" id="PTHR46072:SF11">
    <property type="entry name" value="AMIDASE-RELATED"/>
    <property type="match status" value="1"/>
</dbReference>
<dbReference type="AlphaFoldDB" id="S3DAJ3"/>
<dbReference type="GeneID" id="19470223"/>
<evidence type="ECO:0000259" key="7">
    <source>
        <dbReference type="Pfam" id="PF01425"/>
    </source>
</evidence>
<dbReference type="Gene3D" id="3.90.1300.10">
    <property type="entry name" value="Amidase signature (AS) domain"/>
    <property type="match status" value="1"/>
</dbReference>
<dbReference type="EC" id="3.5.1.4" evidence="3"/>
<feature type="active site" description="Charge relay system" evidence="5">
    <location>
        <position position="144"/>
    </location>
</feature>
<feature type="binding site" evidence="6">
    <location>
        <position position="220"/>
    </location>
    <ligand>
        <name>substrate</name>
    </ligand>
</feature>
<dbReference type="InterPro" id="IPR036928">
    <property type="entry name" value="AS_sf"/>
</dbReference>
<evidence type="ECO:0000256" key="6">
    <source>
        <dbReference type="PIRSR" id="PIRSR001221-2"/>
    </source>
</evidence>
<dbReference type="KEGG" id="glz:GLAREA_11181"/>
<dbReference type="SUPFAM" id="SSF75304">
    <property type="entry name" value="Amidase signature (AS) enzymes"/>
    <property type="match status" value="1"/>
</dbReference>
<dbReference type="PIRSF" id="PIRSF001221">
    <property type="entry name" value="Amidase_fungi"/>
    <property type="match status" value="1"/>
</dbReference>
<dbReference type="Pfam" id="PF01425">
    <property type="entry name" value="Amidase"/>
    <property type="match status" value="1"/>
</dbReference>
<name>S3DAJ3_GLAL2</name>
<protein>
    <recommendedName>
        <fullName evidence="3">amidase</fullName>
        <ecNumber evidence="3">3.5.1.4</ecNumber>
    </recommendedName>
</protein>
<dbReference type="OrthoDB" id="6428749at2759"/>
<dbReference type="OMA" id="VIGPCGR"/>
<comment type="similarity">
    <text evidence="2">Belongs to the amidase family.</text>
</comment>
<feature type="domain" description="Amidase" evidence="7">
    <location>
        <begin position="90"/>
        <end position="492"/>
    </location>
</feature>
<dbReference type="Proteomes" id="UP000016922">
    <property type="component" value="Unassembled WGS sequence"/>
</dbReference>
<dbReference type="EMBL" id="KE145354">
    <property type="protein sequence ID" value="EPE35482.1"/>
    <property type="molecule type" value="Genomic_DNA"/>
</dbReference>
<accession>S3DAJ3</accession>
<dbReference type="RefSeq" id="XP_008077561.1">
    <property type="nucleotide sequence ID" value="XM_008079370.1"/>
</dbReference>
<evidence type="ECO:0000256" key="2">
    <source>
        <dbReference type="ARBA" id="ARBA00009199"/>
    </source>
</evidence>
<dbReference type="PANTHER" id="PTHR46072">
    <property type="entry name" value="AMIDASE-RELATED-RELATED"/>
    <property type="match status" value="1"/>
</dbReference>
<evidence type="ECO:0000313" key="9">
    <source>
        <dbReference type="Proteomes" id="UP000016922"/>
    </source>
</evidence>
<proteinExistence type="inferred from homology"/>
<dbReference type="GO" id="GO:0004040">
    <property type="term" value="F:amidase activity"/>
    <property type="evidence" value="ECO:0007669"/>
    <property type="project" value="UniProtKB-EC"/>
</dbReference>
<feature type="binding site" evidence="6">
    <location>
        <position position="194"/>
    </location>
    <ligand>
        <name>substrate</name>
    </ligand>
</feature>
<feature type="active site" description="Charge relay system" evidence="5">
    <location>
        <position position="220"/>
    </location>
</feature>
<evidence type="ECO:0000256" key="1">
    <source>
        <dbReference type="ARBA" id="ARBA00001311"/>
    </source>
</evidence>
<evidence type="ECO:0000256" key="5">
    <source>
        <dbReference type="PIRSR" id="PIRSR001221-1"/>
    </source>
</evidence>
<dbReference type="PROSITE" id="PS00571">
    <property type="entry name" value="AMIDASES"/>
    <property type="match status" value="1"/>
</dbReference>
<dbReference type="InterPro" id="IPR020556">
    <property type="entry name" value="Amidase_CS"/>
</dbReference>
<feature type="binding site" evidence="6">
    <location>
        <begin position="241"/>
        <end position="244"/>
    </location>
    <ligand>
        <name>substrate</name>
    </ligand>
</feature>
<dbReference type="HOGENOM" id="CLU_009600_9_2_1"/>
<evidence type="ECO:0000313" key="8">
    <source>
        <dbReference type="EMBL" id="EPE35482.1"/>
    </source>
</evidence>
<keyword evidence="4" id="KW-0378">Hydrolase</keyword>
<dbReference type="eggNOG" id="KOG1212">
    <property type="taxonomic scope" value="Eukaryota"/>
</dbReference>
<evidence type="ECO:0000256" key="3">
    <source>
        <dbReference type="ARBA" id="ARBA00012922"/>
    </source>
</evidence>